<dbReference type="RefSeq" id="XP_014242242.1">
    <property type="nucleotide sequence ID" value="XM_014386756.2"/>
</dbReference>
<dbReference type="PANTHER" id="PTHR16453:SF9">
    <property type="entry name" value="GATOR COMPLEX PROTEIN MIOS"/>
    <property type="match status" value="1"/>
</dbReference>
<organism evidence="6 7">
    <name type="scientific">Cimex lectularius</name>
    <name type="common">Bed bug</name>
    <name type="synonym">Acanthia lectularia</name>
    <dbReference type="NCBI Taxonomy" id="79782"/>
    <lineage>
        <taxon>Eukaryota</taxon>
        <taxon>Metazoa</taxon>
        <taxon>Ecdysozoa</taxon>
        <taxon>Arthropoda</taxon>
        <taxon>Hexapoda</taxon>
        <taxon>Insecta</taxon>
        <taxon>Pterygota</taxon>
        <taxon>Neoptera</taxon>
        <taxon>Paraneoptera</taxon>
        <taxon>Hemiptera</taxon>
        <taxon>Heteroptera</taxon>
        <taxon>Panheteroptera</taxon>
        <taxon>Cimicomorpha</taxon>
        <taxon>Cimicidae</taxon>
        <taxon>Cimex</taxon>
    </lineage>
</organism>
<dbReference type="Pfam" id="PF17034">
    <property type="entry name" value="zinc_ribbon_16"/>
    <property type="match status" value="1"/>
</dbReference>
<dbReference type="CTD" id="33399"/>
<dbReference type="GO" id="GO:0034198">
    <property type="term" value="P:cellular response to amino acid starvation"/>
    <property type="evidence" value="ECO:0007669"/>
    <property type="project" value="TreeGrafter"/>
</dbReference>
<dbReference type="GO" id="GO:1904263">
    <property type="term" value="P:positive regulation of TORC1 signaling"/>
    <property type="evidence" value="ECO:0007669"/>
    <property type="project" value="TreeGrafter"/>
</dbReference>
<dbReference type="Gene3D" id="2.130.10.10">
    <property type="entry name" value="YVTN repeat-like/Quinoprotein amine dehydrogenase"/>
    <property type="match status" value="1"/>
</dbReference>
<dbReference type="InterPro" id="IPR049092">
    <property type="entry name" value="MIOS_a-sol"/>
</dbReference>
<evidence type="ECO:0000259" key="5">
    <source>
        <dbReference type="Pfam" id="PF21719"/>
    </source>
</evidence>
<dbReference type="EnsemblMetazoa" id="XM_014386756.2">
    <property type="protein sequence ID" value="XP_014242242.1"/>
    <property type="gene ID" value="LOC106662567"/>
</dbReference>
<keyword evidence="7" id="KW-1185">Reference proteome</keyword>
<dbReference type="InterPro" id="IPR036322">
    <property type="entry name" value="WD40_repeat_dom_sf"/>
</dbReference>
<sequence>MTSTRWEVLWSPVHKNKFIKWDTEISLYETLDQNDCDLKDDYVEISEYTVARLIAKNSNHHYMKCVDIYPKEEKDLLLAIGQANGKVVLTSFGPSQFDSLGLTGLELPPKYARQCNVVQWNKIENHLIAAGLDRYRSDHCILVWDLKTRHHNLVAELGLSDMAHSLCWLSEHPKSLIIGMNNKTLKMVDLRDTSRGANSSQTKAVYGVTVPPHPSYLVASYIENQIAIWDVRSFEKPVVTLQQGKPVTKILWSPTRSNLLGSLQRDSRSIHLHDVQQMEDMEPTILERSIKPLLNHIQITSFSWHPKDENRLLTINLSGSMTDYTIFERITLNWSQSCNLVWTHGQRMLKSVPVSDPSYSIFGDISSLMKKRAFQGYGLKNELKENANLVDDEQVQKIWHWLDHSKALIDGGVIPSPGGGANKHPGICSVLGLDNGNNSNARSELTFLSWSGVRTTASAKIYRSEMRDRALSLCNWKFIHEPMALQITIEELKEQGCVTKAASLAVFGLKLKQAIKILSESHNTVSMALSGFTDDKTSVWRESCIASRANLGDPYLRAIFAFLTSDSDNYELVVNEQGMDVEDRIGFALTFLSDNKLNEFITQLSDSLTSEGNLAGILLTGMCSQVLPLFQNYLDNSCDIQTVSVVVMRTLPPLLLEHERAQYWINCYRELLDMWRMWTQRAQFDIWYYSRSSTRPEQQVYVSCNFCGKSTYSIRNATKNKGQYPRSKLSCCANCRKPQPRCAICLMHMGTASTYQPEITNPPNLQLNPFDSWYCWCQACRHGGHVSHINQWFKEHQECPVTECNCKCFSLDALSNNFS</sequence>
<dbReference type="GeneID" id="106662567"/>
<accession>A0A8I6RAC8</accession>
<dbReference type="OrthoDB" id="341486at2759"/>
<evidence type="ECO:0000313" key="7">
    <source>
        <dbReference type="Proteomes" id="UP000494040"/>
    </source>
</evidence>
<dbReference type="Pfam" id="PF21720">
    <property type="entry name" value="MIOS_WD40"/>
    <property type="match status" value="2"/>
</dbReference>
<keyword evidence="3" id="KW-0677">Repeat</keyword>
<dbReference type="GO" id="GO:0005737">
    <property type="term" value="C:cytoplasm"/>
    <property type="evidence" value="ECO:0007669"/>
    <property type="project" value="TreeGrafter"/>
</dbReference>
<dbReference type="CDD" id="cd16691">
    <property type="entry name" value="mRING-H2-C3H3C2_Mio"/>
    <property type="match status" value="1"/>
</dbReference>
<keyword evidence="2" id="KW-0853">WD repeat</keyword>
<dbReference type="Pfam" id="PF21719">
    <property type="entry name" value="MIOS_a-sol"/>
    <property type="match status" value="1"/>
</dbReference>
<evidence type="ECO:0000256" key="3">
    <source>
        <dbReference type="ARBA" id="ARBA00022737"/>
    </source>
</evidence>
<evidence type="ECO:0000313" key="6">
    <source>
        <dbReference type="EnsemblMetazoa" id="XP_014242242.1"/>
    </source>
</evidence>
<dbReference type="Proteomes" id="UP000494040">
    <property type="component" value="Unassembled WGS sequence"/>
</dbReference>
<evidence type="ECO:0000259" key="4">
    <source>
        <dbReference type="Pfam" id="PF17034"/>
    </source>
</evidence>
<name>A0A8I6RAC8_CIMLE</name>
<dbReference type="SUPFAM" id="SSF50978">
    <property type="entry name" value="WD40 repeat-like"/>
    <property type="match status" value="1"/>
</dbReference>
<reference evidence="6" key="1">
    <citation type="submission" date="2022-01" db="UniProtKB">
        <authorList>
            <consortium name="EnsemblMetazoa"/>
        </authorList>
    </citation>
    <scope>IDENTIFICATION</scope>
</reference>
<feature type="domain" description="GATOR2 complex protein MIO zinc-ribbon like" evidence="4">
    <location>
        <begin position="704"/>
        <end position="808"/>
    </location>
</feature>
<dbReference type="OMA" id="YWIASYL"/>
<evidence type="ECO:0008006" key="8">
    <source>
        <dbReference type="Google" id="ProtNLM"/>
    </source>
</evidence>
<proteinExistence type="inferred from homology"/>
<dbReference type="InterPro" id="IPR015943">
    <property type="entry name" value="WD40/YVTN_repeat-like_dom_sf"/>
</dbReference>
<evidence type="ECO:0000256" key="1">
    <source>
        <dbReference type="ARBA" id="ARBA00009713"/>
    </source>
</evidence>
<dbReference type="AlphaFoldDB" id="A0A8I6RAC8"/>
<dbReference type="PANTHER" id="PTHR16453">
    <property type="entry name" value="WD40 DOMAIN-CONTAINING PROTEIN MIO FAMILY MEMBER"/>
    <property type="match status" value="1"/>
</dbReference>
<feature type="domain" description="MIOS-like alpha-solenoid" evidence="5">
    <location>
        <begin position="369"/>
        <end position="591"/>
    </location>
</feature>
<dbReference type="InterPro" id="IPR037593">
    <property type="entry name" value="MIOS/Sea4"/>
</dbReference>
<dbReference type="InterPro" id="IPR031488">
    <property type="entry name" value="Zn_ribbon_mio"/>
</dbReference>
<dbReference type="KEGG" id="clec:106662567"/>
<protein>
    <recommendedName>
        <fullName evidence="8">WD repeat protein mio zinc-ribbon like domain-containing protein</fullName>
    </recommendedName>
</protein>
<evidence type="ECO:0000256" key="2">
    <source>
        <dbReference type="ARBA" id="ARBA00022574"/>
    </source>
</evidence>
<comment type="similarity">
    <text evidence="1">Belongs to the WD repeat mio family.</text>
</comment>